<dbReference type="STRING" id="449.LHA_3176"/>
<keyword evidence="2" id="KW-1185">Reference proteome</keyword>
<name>A0A0A8UTJ6_LEGHA</name>
<organism evidence="1 2">
    <name type="scientific">Legionella hackeliae</name>
    <dbReference type="NCBI Taxonomy" id="449"/>
    <lineage>
        <taxon>Bacteria</taxon>
        <taxon>Pseudomonadati</taxon>
        <taxon>Pseudomonadota</taxon>
        <taxon>Gammaproteobacteria</taxon>
        <taxon>Legionellales</taxon>
        <taxon>Legionellaceae</taxon>
        <taxon>Legionella</taxon>
    </lineage>
</organism>
<gene>
    <name evidence="1" type="ORF">LHA_3176</name>
</gene>
<dbReference type="PANTHER" id="PTHR35271:SF1">
    <property type="entry name" value="ABC TRANSPORTER, SUBSTRATE-BINDING LIPOPROTEIN"/>
    <property type="match status" value="1"/>
</dbReference>
<dbReference type="PATRIC" id="fig|449.7.peg.1704"/>
<evidence type="ECO:0000313" key="2">
    <source>
        <dbReference type="Proteomes" id="UP000032803"/>
    </source>
</evidence>
<evidence type="ECO:0008006" key="3">
    <source>
        <dbReference type="Google" id="ProtNLM"/>
    </source>
</evidence>
<dbReference type="PANTHER" id="PTHR35271">
    <property type="entry name" value="ABC TRANSPORTER, SUBSTRATE-BINDING LIPOPROTEIN-RELATED"/>
    <property type="match status" value="1"/>
</dbReference>
<dbReference type="Pfam" id="PF04392">
    <property type="entry name" value="ABC_sub_bind"/>
    <property type="match status" value="1"/>
</dbReference>
<dbReference type="Proteomes" id="UP000032803">
    <property type="component" value="Chromosome I"/>
</dbReference>
<dbReference type="KEGG" id="lha:LHA_3176"/>
<dbReference type="Gene3D" id="3.40.50.2300">
    <property type="match status" value="2"/>
</dbReference>
<evidence type="ECO:0000313" key="1">
    <source>
        <dbReference type="EMBL" id="CEK12160.1"/>
    </source>
</evidence>
<dbReference type="OrthoDB" id="5644906at2"/>
<dbReference type="HOGENOM" id="CLU_057483_1_0_6"/>
<dbReference type="RefSeq" id="WP_045107228.1">
    <property type="nucleotide sequence ID" value="NZ_LN681225.1"/>
</dbReference>
<sequence>MSSKHLTTFCTGLFLLTVFCFLAYQHQHKPRIFILHSYNARMPWVQSLNEGVRKILGDKTYISLRYFYMDTRRHHSKGYRERVRRELVDAINAWQPDILIAFDNDAQNMVVEEFHSPGKLKIILAGITNSKRWLEYEKIPHVTGITEQIPVKAIGEILSLIFHNQKRIYYLSDNSEAAKTLDKDIAKQDWGSYELVAHKRVDTFAQWQNAVEDAQQNADILLVSIYHAITDGKKRIKSRYLVNWMNEHSNIPVVGVYESFIIDGGILAIAISSLEQGYTAAWLALNVLEKKISIQDIPLLHGKTFSLFIHKEVLQNRFPSVHIPVIIDAFSKSHWTLDALNTPELDLPSIEKLRSKKI</sequence>
<protein>
    <recommendedName>
        <fullName evidence="3">ABC transporter substrate binding protein</fullName>
    </recommendedName>
</protein>
<reference evidence="2" key="1">
    <citation type="submission" date="2014-09" db="EMBL/GenBank/DDBJ databases">
        <authorList>
            <person name="Gomez-Valero L."/>
        </authorList>
    </citation>
    <scope>NUCLEOTIDE SEQUENCE [LARGE SCALE GENOMIC DNA]</scope>
    <source>
        <strain evidence="2">ATCC35250</strain>
    </source>
</reference>
<dbReference type="InterPro" id="IPR007487">
    <property type="entry name" value="ABC_transpt-TYRBP-like"/>
</dbReference>
<dbReference type="EMBL" id="LN681225">
    <property type="protein sequence ID" value="CEK12160.1"/>
    <property type="molecule type" value="Genomic_DNA"/>
</dbReference>
<dbReference type="AlphaFoldDB" id="A0A0A8UTJ6"/>
<accession>A0A0A8UTJ6</accession>
<proteinExistence type="predicted"/>